<name>A0AAX4P9Z3_9CHLO</name>
<reference evidence="1 2" key="1">
    <citation type="submission" date="2024-03" db="EMBL/GenBank/DDBJ databases">
        <title>Complete genome sequence of the green alga Chloropicon roscoffensis RCC1871.</title>
        <authorList>
            <person name="Lemieux C."/>
            <person name="Pombert J.-F."/>
            <person name="Otis C."/>
            <person name="Turmel M."/>
        </authorList>
    </citation>
    <scope>NUCLEOTIDE SEQUENCE [LARGE SCALE GENOMIC DNA]</scope>
    <source>
        <strain evidence="1 2">RCC1871</strain>
    </source>
</reference>
<protein>
    <submittedName>
        <fullName evidence="1">Uncharacterized protein</fullName>
    </submittedName>
</protein>
<accession>A0AAX4P9Z3</accession>
<evidence type="ECO:0000313" key="1">
    <source>
        <dbReference type="EMBL" id="WZN63042.1"/>
    </source>
</evidence>
<gene>
    <name evidence="1" type="ORF">HKI87_07g45870</name>
</gene>
<dbReference type="AlphaFoldDB" id="A0AAX4P9Z3"/>
<dbReference type="Proteomes" id="UP001472866">
    <property type="component" value="Chromosome 07"/>
</dbReference>
<evidence type="ECO:0000313" key="2">
    <source>
        <dbReference type="Proteomes" id="UP001472866"/>
    </source>
</evidence>
<proteinExistence type="predicted"/>
<organism evidence="1 2">
    <name type="scientific">Chloropicon roscoffensis</name>
    <dbReference type="NCBI Taxonomy" id="1461544"/>
    <lineage>
        <taxon>Eukaryota</taxon>
        <taxon>Viridiplantae</taxon>
        <taxon>Chlorophyta</taxon>
        <taxon>Chloropicophyceae</taxon>
        <taxon>Chloropicales</taxon>
        <taxon>Chloropicaceae</taxon>
        <taxon>Chloropicon</taxon>
    </lineage>
</organism>
<dbReference type="PANTHER" id="PTHR36342:SF1">
    <property type="entry name" value="PTB DOMAIN ENGULFMENT ADAPTER"/>
    <property type="match status" value="1"/>
</dbReference>
<dbReference type="PANTHER" id="PTHR36342">
    <property type="entry name" value="PTB DOMAIN ENGULFMENT ADAPTER"/>
    <property type="match status" value="1"/>
</dbReference>
<sequence>MGDRVYRARVPLAGFEGLANRLPRACRGLANRHALVFVVPAGGSANGQTKCLSCFDFLPVDPTSPTTLARMLLNLEVQGETRHREMSLAGGRRRESWVFQGEAPDCVNRAKEYSRGYDVGISLYGNSCETYADALVRHLLG</sequence>
<dbReference type="EMBL" id="CP151507">
    <property type="protein sequence ID" value="WZN63042.1"/>
    <property type="molecule type" value="Genomic_DNA"/>
</dbReference>
<keyword evidence="2" id="KW-1185">Reference proteome</keyword>